<evidence type="ECO:0000313" key="2">
    <source>
        <dbReference type="EMBL" id="CUN09571.1"/>
    </source>
</evidence>
<dbReference type="AlphaFoldDB" id="A0A173U3S2"/>
<proteinExistence type="predicted"/>
<sequence length="92" mass="10480">MKYRQWKKNYKKKHGVNPPLELDKRKQRRLARKMARQINKTLPTAAETLTAAINRWAQSIKPALATLCENVAAAFSNMAAGLREESEAVEND</sequence>
<organism evidence="2 3">
    <name type="scientific">Dorea longicatena</name>
    <dbReference type="NCBI Taxonomy" id="88431"/>
    <lineage>
        <taxon>Bacteria</taxon>
        <taxon>Bacillati</taxon>
        <taxon>Bacillota</taxon>
        <taxon>Clostridia</taxon>
        <taxon>Lachnospirales</taxon>
        <taxon>Lachnospiraceae</taxon>
        <taxon>Dorea</taxon>
    </lineage>
</organism>
<dbReference type="Proteomes" id="UP000095597">
    <property type="component" value="Unassembled WGS sequence"/>
</dbReference>
<name>A0A173U3S2_9FIRM</name>
<feature type="region of interest" description="Disordered" evidence="1">
    <location>
        <begin position="1"/>
        <end position="27"/>
    </location>
</feature>
<reference evidence="2 3" key="1">
    <citation type="submission" date="2015-09" db="EMBL/GenBank/DDBJ databases">
        <authorList>
            <consortium name="Pathogen Informatics"/>
        </authorList>
    </citation>
    <scope>NUCLEOTIDE SEQUENCE [LARGE SCALE GENOMIC DNA]</scope>
    <source>
        <strain evidence="2 3">2789STDY5834961</strain>
    </source>
</reference>
<protein>
    <submittedName>
        <fullName evidence="2">Uncharacterized protein</fullName>
    </submittedName>
</protein>
<dbReference type="OrthoDB" id="1957787at2"/>
<evidence type="ECO:0000313" key="3">
    <source>
        <dbReference type="Proteomes" id="UP000095597"/>
    </source>
</evidence>
<accession>A0A173U3S2</accession>
<evidence type="ECO:0000256" key="1">
    <source>
        <dbReference type="SAM" id="MobiDB-lite"/>
    </source>
</evidence>
<gene>
    <name evidence="2" type="ORF">ERS852573_01900</name>
</gene>
<dbReference type="RefSeq" id="WP_055056144.1">
    <property type="nucleotide sequence ID" value="NZ_CAXVIO010000007.1"/>
</dbReference>
<feature type="compositionally biased region" description="Basic residues" evidence="1">
    <location>
        <begin position="1"/>
        <end position="15"/>
    </location>
</feature>
<dbReference type="EMBL" id="CYXO01000011">
    <property type="protein sequence ID" value="CUN09571.1"/>
    <property type="molecule type" value="Genomic_DNA"/>
</dbReference>